<dbReference type="OrthoDB" id="1890790at2759"/>
<evidence type="ECO:0000256" key="4">
    <source>
        <dbReference type="ARBA" id="ARBA00022527"/>
    </source>
</evidence>
<name>A0A9Q1QKC7_9CARY</name>
<protein>
    <recommendedName>
        <fullName evidence="2">non-specific serine/threonine protein kinase</fullName>
        <ecNumber evidence="2">2.7.11.1</ecNumber>
    </recommendedName>
</protein>
<dbReference type="CDD" id="cd14066">
    <property type="entry name" value="STKc_IRAK"/>
    <property type="match status" value="1"/>
</dbReference>
<comment type="similarity">
    <text evidence="14">Belongs to the protein kinase superfamily.</text>
</comment>
<comment type="catalytic activity">
    <reaction evidence="11">
        <text>L-threonyl-[protein] + ATP = O-phospho-L-threonyl-[protein] + ADP + H(+)</text>
        <dbReference type="Rhea" id="RHEA:46608"/>
        <dbReference type="Rhea" id="RHEA-COMP:11060"/>
        <dbReference type="Rhea" id="RHEA-COMP:11605"/>
        <dbReference type="ChEBI" id="CHEBI:15378"/>
        <dbReference type="ChEBI" id="CHEBI:30013"/>
        <dbReference type="ChEBI" id="CHEBI:30616"/>
        <dbReference type="ChEBI" id="CHEBI:61977"/>
        <dbReference type="ChEBI" id="CHEBI:456216"/>
        <dbReference type="EC" id="2.7.11.1"/>
    </reaction>
</comment>
<dbReference type="EC" id="2.7.11.1" evidence="2"/>
<dbReference type="PANTHER" id="PTHR47989">
    <property type="entry name" value="OS01G0750732 PROTEIN"/>
    <property type="match status" value="1"/>
</dbReference>
<dbReference type="GO" id="GO:0005524">
    <property type="term" value="F:ATP binding"/>
    <property type="evidence" value="ECO:0007669"/>
    <property type="project" value="UniProtKB-UniRule"/>
</dbReference>
<proteinExistence type="inferred from homology"/>
<comment type="caution">
    <text evidence="16">The sequence shown here is derived from an EMBL/GenBank/DDBJ whole genome shotgun (WGS) entry which is preliminary data.</text>
</comment>
<dbReference type="PROSITE" id="PS50011">
    <property type="entry name" value="PROTEIN_KINASE_DOM"/>
    <property type="match status" value="1"/>
</dbReference>
<evidence type="ECO:0000256" key="12">
    <source>
        <dbReference type="ARBA" id="ARBA00048679"/>
    </source>
</evidence>
<evidence type="ECO:0000256" key="11">
    <source>
        <dbReference type="ARBA" id="ARBA00047899"/>
    </source>
</evidence>
<comment type="subcellular location">
    <subcellularLocation>
        <location evidence="1">Cell membrane</location>
    </subcellularLocation>
</comment>
<evidence type="ECO:0000256" key="10">
    <source>
        <dbReference type="ARBA" id="ARBA00023136"/>
    </source>
</evidence>
<feature type="domain" description="Protein kinase" evidence="15">
    <location>
        <begin position="151"/>
        <end position="434"/>
    </location>
</feature>
<keyword evidence="17" id="KW-1185">Reference proteome</keyword>
<keyword evidence="9 13" id="KW-0067">ATP-binding</keyword>
<dbReference type="GO" id="GO:0005886">
    <property type="term" value="C:plasma membrane"/>
    <property type="evidence" value="ECO:0007669"/>
    <property type="project" value="UniProtKB-SubCell"/>
</dbReference>
<keyword evidence="4 14" id="KW-0723">Serine/threonine-protein kinase</keyword>
<dbReference type="Gene3D" id="1.10.510.10">
    <property type="entry name" value="Transferase(Phosphotransferase) domain 1"/>
    <property type="match status" value="1"/>
</dbReference>
<sequence length="454" mass="50629">MSLKSQLLMCNSEFAAKGINESWEITITPNSKTGNEAERRPVKLVWKEKRGVMRIQFQLAIACLLLSLIGVQDIECAEVSGTSGVRWNCTCSFAHQGTKESIVAANCSTSCDCERGCIKIASLLFGRRMGILHGTVIQFQYSELEHATNKFSDANLIGVGGSSHVYRGHLKDGRIVAVKRLKTSEGLDSESEFLKEVQIISRLHCFHIVPLLGYCSISLGKHAERLLVFEYLPNGNLRDCLDGASGNYLDWVTRLTIALGVARGLEYLHEYAAPRIFHRDVKSTNILLDENWKPKVTDLGMAKRLSTDGFPSCSSSPDRMQGTFGYFAPEYAIAGKGSLKSDVFSFGVVLLELITGRTPIFRVTDRGEESLVIWAAPRLQNSKRVISELPDPNLKRNFPEEEMQILAYLAKECLLLDPESRPSMSEVVQILSTIAPDISRRRRFSINLIEVYTL</sequence>
<dbReference type="Pfam" id="PF00069">
    <property type="entry name" value="Pkinase"/>
    <property type="match status" value="1"/>
</dbReference>
<dbReference type="InterPro" id="IPR000719">
    <property type="entry name" value="Prot_kinase_dom"/>
</dbReference>
<evidence type="ECO:0000256" key="9">
    <source>
        <dbReference type="ARBA" id="ARBA00022840"/>
    </source>
</evidence>
<evidence type="ECO:0000256" key="3">
    <source>
        <dbReference type="ARBA" id="ARBA00022475"/>
    </source>
</evidence>
<dbReference type="GO" id="GO:0004674">
    <property type="term" value="F:protein serine/threonine kinase activity"/>
    <property type="evidence" value="ECO:0007669"/>
    <property type="project" value="UniProtKB-KW"/>
</dbReference>
<evidence type="ECO:0000313" key="17">
    <source>
        <dbReference type="Proteomes" id="UP001153076"/>
    </source>
</evidence>
<dbReference type="EMBL" id="JAKOGI010000069">
    <property type="protein sequence ID" value="KAJ8445888.1"/>
    <property type="molecule type" value="Genomic_DNA"/>
</dbReference>
<evidence type="ECO:0000256" key="2">
    <source>
        <dbReference type="ARBA" id="ARBA00012513"/>
    </source>
</evidence>
<evidence type="ECO:0000259" key="15">
    <source>
        <dbReference type="PROSITE" id="PS50011"/>
    </source>
</evidence>
<dbReference type="Gene3D" id="3.30.200.20">
    <property type="entry name" value="Phosphorylase Kinase, domain 1"/>
    <property type="match status" value="1"/>
</dbReference>
<dbReference type="PANTHER" id="PTHR47989:SF23">
    <property type="entry name" value="RECEPTOR-LIKE SERINE_THREONINE-PROTEIN KINASE NCRK ISOFORM X1"/>
    <property type="match status" value="1"/>
</dbReference>
<keyword evidence="5" id="KW-0597">Phosphoprotein</keyword>
<organism evidence="16 17">
    <name type="scientific">Carnegiea gigantea</name>
    <dbReference type="NCBI Taxonomy" id="171969"/>
    <lineage>
        <taxon>Eukaryota</taxon>
        <taxon>Viridiplantae</taxon>
        <taxon>Streptophyta</taxon>
        <taxon>Embryophyta</taxon>
        <taxon>Tracheophyta</taxon>
        <taxon>Spermatophyta</taxon>
        <taxon>Magnoliopsida</taxon>
        <taxon>eudicotyledons</taxon>
        <taxon>Gunneridae</taxon>
        <taxon>Pentapetalae</taxon>
        <taxon>Caryophyllales</taxon>
        <taxon>Cactineae</taxon>
        <taxon>Cactaceae</taxon>
        <taxon>Cactoideae</taxon>
        <taxon>Echinocereeae</taxon>
        <taxon>Carnegiea</taxon>
    </lineage>
</organism>
<dbReference type="InterPro" id="IPR011009">
    <property type="entry name" value="Kinase-like_dom_sf"/>
</dbReference>
<evidence type="ECO:0000256" key="7">
    <source>
        <dbReference type="ARBA" id="ARBA00022741"/>
    </source>
</evidence>
<evidence type="ECO:0000256" key="5">
    <source>
        <dbReference type="ARBA" id="ARBA00022553"/>
    </source>
</evidence>
<dbReference type="FunFam" id="1.10.510.10:FF:000395">
    <property type="entry name" value="receptor-like serine/threonine-protein kinase NCRK"/>
    <property type="match status" value="1"/>
</dbReference>
<feature type="binding site" evidence="13">
    <location>
        <position position="179"/>
    </location>
    <ligand>
        <name>ATP</name>
        <dbReference type="ChEBI" id="CHEBI:30616"/>
    </ligand>
</feature>
<gene>
    <name evidence="16" type="ORF">Cgig2_000200</name>
</gene>
<evidence type="ECO:0000256" key="8">
    <source>
        <dbReference type="ARBA" id="ARBA00022777"/>
    </source>
</evidence>
<dbReference type="PROSITE" id="PS00107">
    <property type="entry name" value="PROTEIN_KINASE_ATP"/>
    <property type="match status" value="1"/>
</dbReference>
<dbReference type="FunFam" id="3.30.200.20:FF:000415">
    <property type="entry name" value="receptor-like serine/threonine-protein kinase NCRK"/>
    <property type="match status" value="1"/>
</dbReference>
<dbReference type="InterPro" id="IPR017441">
    <property type="entry name" value="Protein_kinase_ATP_BS"/>
</dbReference>
<evidence type="ECO:0000256" key="6">
    <source>
        <dbReference type="ARBA" id="ARBA00022679"/>
    </source>
</evidence>
<evidence type="ECO:0000256" key="13">
    <source>
        <dbReference type="PROSITE-ProRule" id="PRU10141"/>
    </source>
</evidence>
<accession>A0A9Q1QKC7</accession>
<evidence type="ECO:0000256" key="14">
    <source>
        <dbReference type="RuleBase" id="RU000304"/>
    </source>
</evidence>
<dbReference type="SMART" id="SM00220">
    <property type="entry name" value="S_TKc"/>
    <property type="match status" value="1"/>
</dbReference>
<comment type="catalytic activity">
    <reaction evidence="12">
        <text>L-seryl-[protein] + ATP = O-phospho-L-seryl-[protein] + ADP + H(+)</text>
        <dbReference type="Rhea" id="RHEA:17989"/>
        <dbReference type="Rhea" id="RHEA-COMP:9863"/>
        <dbReference type="Rhea" id="RHEA-COMP:11604"/>
        <dbReference type="ChEBI" id="CHEBI:15378"/>
        <dbReference type="ChEBI" id="CHEBI:29999"/>
        <dbReference type="ChEBI" id="CHEBI:30616"/>
        <dbReference type="ChEBI" id="CHEBI:83421"/>
        <dbReference type="ChEBI" id="CHEBI:456216"/>
        <dbReference type="EC" id="2.7.11.1"/>
    </reaction>
</comment>
<dbReference type="Proteomes" id="UP001153076">
    <property type="component" value="Unassembled WGS sequence"/>
</dbReference>
<evidence type="ECO:0000313" key="16">
    <source>
        <dbReference type="EMBL" id="KAJ8445888.1"/>
    </source>
</evidence>
<dbReference type="SUPFAM" id="SSF56112">
    <property type="entry name" value="Protein kinase-like (PK-like)"/>
    <property type="match status" value="1"/>
</dbReference>
<dbReference type="AlphaFoldDB" id="A0A9Q1QKC7"/>
<reference evidence="16" key="1">
    <citation type="submission" date="2022-04" db="EMBL/GenBank/DDBJ databases">
        <title>Carnegiea gigantea Genome sequencing and assembly v2.</title>
        <authorList>
            <person name="Copetti D."/>
            <person name="Sanderson M.J."/>
            <person name="Burquez A."/>
            <person name="Wojciechowski M.F."/>
        </authorList>
    </citation>
    <scope>NUCLEOTIDE SEQUENCE</scope>
    <source>
        <strain evidence="16">SGP5-SGP5p</strain>
        <tissue evidence="16">Aerial part</tissue>
    </source>
</reference>
<keyword evidence="3" id="KW-1003">Cell membrane</keyword>
<dbReference type="InterPro" id="IPR008271">
    <property type="entry name" value="Ser/Thr_kinase_AS"/>
</dbReference>
<keyword evidence="6" id="KW-0808">Transferase</keyword>
<keyword evidence="7 13" id="KW-0547">Nucleotide-binding</keyword>
<keyword evidence="10" id="KW-0472">Membrane</keyword>
<evidence type="ECO:0000256" key="1">
    <source>
        <dbReference type="ARBA" id="ARBA00004236"/>
    </source>
</evidence>
<dbReference type="PROSITE" id="PS00108">
    <property type="entry name" value="PROTEIN_KINASE_ST"/>
    <property type="match status" value="1"/>
</dbReference>
<keyword evidence="8" id="KW-0418">Kinase</keyword>